<keyword evidence="9 10" id="KW-0238">DNA-binding</keyword>
<dbReference type="EMBL" id="FMWO01000049">
    <property type="protein sequence ID" value="SCZ85773.1"/>
    <property type="molecule type" value="Genomic_DNA"/>
</dbReference>
<dbReference type="SUPFAM" id="SSF52540">
    <property type="entry name" value="P-loop containing nucleoside triphosphate hydrolases"/>
    <property type="match status" value="2"/>
</dbReference>
<dbReference type="NCBIfam" id="TIGR00348">
    <property type="entry name" value="hsdR"/>
    <property type="match status" value="1"/>
</dbReference>
<accession>A0A1G5SEZ1</accession>
<dbReference type="InterPro" id="IPR004473">
    <property type="entry name" value="Restrct_endonuc_typeI_HsdR"/>
</dbReference>
<keyword evidence="8 10" id="KW-0067">ATP-binding</keyword>
<proteinExistence type="inferred from homology"/>
<comment type="catalytic activity">
    <reaction evidence="1 10">
        <text>Endonucleolytic cleavage of DNA to give random double-stranded fragments with terminal 5'-phosphates, ATP is simultaneously hydrolyzed.</text>
        <dbReference type="EC" id="3.1.21.3"/>
    </reaction>
</comment>
<evidence type="ECO:0000256" key="9">
    <source>
        <dbReference type="ARBA" id="ARBA00023125"/>
    </source>
</evidence>
<dbReference type="GO" id="GO:0005524">
    <property type="term" value="F:ATP binding"/>
    <property type="evidence" value="ECO:0007669"/>
    <property type="project" value="UniProtKB-KW"/>
</dbReference>
<dbReference type="InterPro" id="IPR051268">
    <property type="entry name" value="Type-I_R_enzyme_R_subunit"/>
</dbReference>
<dbReference type="PANTHER" id="PTHR30195:SF15">
    <property type="entry name" value="TYPE I RESTRICTION ENZYME HINDI ENDONUCLEASE SUBUNIT"/>
    <property type="match status" value="1"/>
</dbReference>
<evidence type="ECO:0000256" key="2">
    <source>
        <dbReference type="ARBA" id="ARBA00008598"/>
    </source>
</evidence>
<gene>
    <name evidence="12" type="ORF">NSMM_410008</name>
</gene>
<dbReference type="Gene3D" id="3.40.50.300">
    <property type="entry name" value="P-loop containing nucleotide triphosphate hydrolases"/>
    <property type="match status" value="2"/>
</dbReference>
<keyword evidence="4 10" id="KW-0547">Nucleotide-binding</keyword>
<evidence type="ECO:0000256" key="7">
    <source>
        <dbReference type="ARBA" id="ARBA00022801"/>
    </source>
</evidence>
<keyword evidence="7 10" id="KW-0378">Hydrolase</keyword>
<dbReference type="PANTHER" id="PTHR30195">
    <property type="entry name" value="TYPE I SITE-SPECIFIC DEOXYRIBONUCLEASE PROTEIN SUBUNIT M AND R"/>
    <property type="match status" value="1"/>
</dbReference>
<dbReference type="InterPro" id="IPR040980">
    <property type="entry name" value="SWI2_SNF2"/>
</dbReference>
<reference evidence="12 13" key="1">
    <citation type="submission" date="2016-10" db="EMBL/GenBank/DDBJ databases">
        <authorList>
            <person name="de Groot N.N."/>
        </authorList>
    </citation>
    <scope>NUCLEOTIDE SEQUENCE [LARGE SCALE GENOMIC DNA]</scope>
    <source>
        <strain evidence="12">1</strain>
    </source>
</reference>
<evidence type="ECO:0000256" key="5">
    <source>
        <dbReference type="ARBA" id="ARBA00022747"/>
    </source>
</evidence>
<dbReference type="InterPro" id="IPR007409">
    <property type="entry name" value="Restrct_endonuc_type1_HsdR_N"/>
</dbReference>
<dbReference type="Pfam" id="PF04313">
    <property type="entry name" value="HSDR_N"/>
    <property type="match status" value="1"/>
</dbReference>
<dbReference type="CDD" id="cd18800">
    <property type="entry name" value="SF2_C_EcoR124I-like"/>
    <property type="match status" value="1"/>
</dbReference>
<dbReference type="Gene3D" id="3.90.1570.50">
    <property type="match status" value="1"/>
</dbReference>
<dbReference type="InterPro" id="IPR014001">
    <property type="entry name" value="Helicase_ATP-bd"/>
</dbReference>
<evidence type="ECO:0000256" key="3">
    <source>
        <dbReference type="ARBA" id="ARBA00022722"/>
    </source>
</evidence>
<evidence type="ECO:0000256" key="1">
    <source>
        <dbReference type="ARBA" id="ARBA00000851"/>
    </source>
</evidence>
<feature type="domain" description="Helicase ATP-binding" evidence="11">
    <location>
        <begin position="308"/>
        <end position="490"/>
    </location>
</feature>
<dbReference type="InterPro" id="IPR027417">
    <property type="entry name" value="P-loop_NTPase"/>
</dbReference>
<dbReference type="Pfam" id="PF22679">
    <property type="entry name" value="T1R_D3-like"/>
    <property type="match status" value="1"/>
</dbReference>
<comment type="subunit">
    <text evidence="10">The type I restriction/modification system is composed of three polypeptides R, M and S.</text>
</comment>
<dbReference type="OrthoDB" id="9758243at2"/>
<organism evidence="12 13">
    <name type="scientific">Nitrosomonas mobilis</name>
    <dbReference type="NCBI Taxonomy" id="51642"/>
    <lineage>
        <taxon>Bacteria</taxon>
        <taxon>Pseudomonadati</taxon>
        <taxon>Pseudomonadota</taxon>
        <taxon>Betaproteobacteria</taxon>
        <taxon>Nitrosomonadales</taxon>
        <taxon>Nitrosomonadaceae</taxon>
        <taxon>Nitrosomonas</taxon>
    </lineage>
</organism>
<keyword evidence="3" id="KW-0540">Nuclease</keyword>
<dbReference type="CDD" id="cd22332">
    <property type="entry name" value="HsdR_N"/>
    <property type="match status" value="1"/>
</dbReference>
<protein>
    <recommendedName>
        <fullName evidence="10">Type I restriction enzyme endonuclease subunit</fullName>
        <shortName evidence="10">R protein</shortName>
        <ecNumber evidence="10">3.1.21.3</ecNumber>
    </recommendedName>
</protein>
<evidence type="ECO:0000313" key="13">
    <source>
        <dbReference type="Proteomes" id="UP000198729"/>
    </source>
</evidence>
<dbReference type="InterPro" id="IPR021810">
    <property type="entry name" value="T1RH-like_C"/>
</dbReference>
<dbReference type="InterPro" id="IPR055180">
    <property type="entry name" value="HsdR_RecA-like_helicase_dom_2"/>
</dbReference>
<evidence type="ECO:0000256" key="4">
    <source>
        <dbReference type="ARBA" id="ARBA00022741"/>
    </source>
</evidence>
<evidence type="ECO:0000256" key="10">
    <source>
        <dbReference type="RuleBase" id="RU364115"/>
    </source>
</evidence>
<dbReference type="RefSeq" id="WP_090286359.1">
    <property type="nucleotide sequence ID" value="NZ_FMWO01000049.1"/>
</dbReference>
<name>A0A1G5SEZ1_9PROT</name>
<dbReference type="STRING" id="51642.NSMM_410008"/>
<dbReference type="SMART" id="SM00487">
    <property type="entry name" value="DEXDc"/>
    <property type="match status" value="1"/>
</dbReference>
<evidence type="ECO:0000256" key="6">
    <source>
        <dbReference type="ARBA" id="ARBA00022759"/>
    </source>
</evidence>
<dbReference type="AlphaFoldDB" id="A0A1G5SEZ1"/>
<evidence type="ECO:0000313" key="12">
    <source>
        <dbReference type="EMBL" id="SCZ85773.1"/>
    </source>
</evidence>
<dbReference type="Pfam" id="PF11867">
    <property type="entry name" value="T1RH-like_C"/>
    <property type="match status" value="1"/>
</dbReference>
<dbReference type="GO" id="GO:0009307">
    <property type="term" value="P:DNA restriction-modification system"/>
    <property type="evidence" value="ECO:0007669"/>
    <property type="project" value="UniProtKB-KW"/>
</dbReference>
<dbReference type="CDD" id="cd18030">
    <property type="entry name" value="DEXHc_RE_I_HsdR"/>
    <property type="match status" value="1"/>
</dbReference>
<dbReference type="Proteomes" id="UP000198729">
    <property type="component" value="Unassembled WGS sequence"/>
</dbReference>
<evidence type="ECO:0000259" key="11">
    <source>
        <dbReference type="PROSITE" id="PS51192"/>
    </source>
</evidence>
<evidence type="ECO:0000256" key="8">
    <source>
        <dbReference type="ARBA" id="ARBA00022840"/>
    </source>
</evidence>
<dbReference type="GO" id="GO:0009035">
    <property type="term" value="F:type I site-specific deoxyribonuclease activity"/>
    <property type="evidence" value="ECO:0007669"/>
    <property type="project" value="UniProtKB-EC"/>
</dbReference>
<dbReference type="Pfam" id="PF18766">
    <property type="entry name" value="SWI2_SNF2"/>
    <property type="match status" value="1"/>
</dbReference>
<sequence length="1078" mass="119620">MAFLSESEVEQALLDQLRTLAYSIEREEDIGPDGKQPEREAYDEVVFKARLTAAVARLNPALPPEAQADAIRRLTQSELPNLLEENRRIHRLLTEGADVEYYAEDGTLNAGKVRLIDFDNPANNDWLAVQQFTVVASQAKRRPDVVLFVNGLPLAVIELKAPGGENATLVGAFNQLQTYKQQIPALFRSNALLVTSDGLSARVGSLSADQERFMPWRTTDGTRIEPKGMPEMATLIEGVFEQGRFLDLLRHFTVFGETGGGLIKIIAGYHQFHAVKKAVVSTLRASQPSDRLGVAEDPAVYGLPSVKVQPPGDHKAGVIWHTQGSGKSLLMAFYAGLLVFDSRMANPTLVVLTDRNDLDDQLFATFAMCKDLLRQTPVQARDREHLRILLNRASGGVIFTTLQKFAPKADEADFPTLTNRSNVVVIADEAHRSQYGFKAKVASKTGEIAYGFAKYLRDALPHASFIGFTGTPIEATDVNTPAVFGHYIDIYDISRAVEDGATVPIYYESRLARIELDEDEKPRIDAEIEALLEDEDEPNAERTKQKWSTVEALVGSDKRLALVAADLVQHFEDRVAALSGRAMMVCMSRRICVALYDQIIKLRPDWHSNDDNAGSSKIVMTGTASDPVEWQQHIGNKARRDLLAKRARDPQDPLQLVIVRDMWLTGFDAPSMHTMYIDKPMRGHGLMQAIARVNRVFRDKPAGLIVDYIGIAQNLKSALAQYSKPDQDKTGIDEREAVAVLLEKVEIVRDMFFGFDYRAGLGTTPGERLAMMAGAIEWILDKQQQWAAAEKTPEASRQARRRFADGVLSLSKAFALVASSDEARGIREEVGFFQAIRAALVKTAGGAGAIRQDRELAIQQIVSRAVVSTEIVDILAAAGIQTPDISILSDEFLLEVQQMEKKNLGLEALRKLLNDSIRSRTRTNVVETRAFTERLQDAIARYHANAITTAEVLQELINLAQDIRAARNRGEEQGLSLDEIAFYDALAENESAVQVMGDDNLRVIAHELLVSLKENIAVDWAHRESARARLRVLVKRILRKYGYPPDLQDAAVQTVLQQAEALSAQWQPGQPRFLMASE</sequence>
<keyword evidence="13" id="KW-1185">Reference proteome</keyword>
<keyword evidence="5 10" id="KW-0680">Restriction system</keyword>
<dbReference type="EC" id="3.1.21.3" evidence="10"/>
<comment type="similarity">
    <text evidence="2 10">Belongs to the HsdR family.</text>
</comment>
<comment type="function">
    <text evidence="10">Subunit R is required for both nuclease and ATPase activities, but not for modification.</text>
</comment>
<keyword evidence="6" id="KW-0255">Endonuclease</keyword>
<dbReference type="PROSITE" id="PS51192">
    <property type="entry name" value="HELICASE_ATP_BIND_1"/>
    <property type="match status" value="1"/>
</dbReference>
<dbReference type="GO" id="GO:0003677">
    <property type="term" value="F:DNA binding"/>
    <property type="evidence" value="ECO:0007669"/>
    <property type="project" value="UniProtKB-KW"/>
</dbReference>